<keyword evidence="2" id="KW-1185">Reference proteome</keyword>
<gene>
    <name evidence="1" type="ORF">NUW54_g10425</name>
</gene>
<reference evidence="1" key="1">
    <citation type="submission" date="2022-08" db="EMBL/GenBank/DDBJ databases">
        <title>Genome Sequence of Pycnoporus sanguineus.</title>
        <authorList>
            <person name="Buettner E."/>
        </authorList>
    </citation>
    <scope>NUCLEOTIDE SEQUENCE</scope>
    <source>
        <strain evidence="1">CG-C14</strain>
    </source>
</reference>
<dbReference type="EMBL" id="JANSHE010003755">
    <property type="protein sequence ID" value="KAJ2984668.1"/>
    <property type="molecule type" value="Genomic_DNA"/>
</dbReference>
<name>A0ACC1NZ82_9APHY</name>
<sequence length="76" mass="7833">MISICTCGLTASLNATSNALEARRCTRARQAEAALTEARKEFQAAASAAPPSGTSPPTASALTLDTAPARTRRQSL</sequence>
<dbReference type="Proteomes" id="UP001144978">
    <property type="component" value="Unassembled WGS sequence"/>
</dbReference>
<evidence type="ECO:0000313" key="1">
    <source>
        <dbReference type="EMBL" id="KAJ2984668.1"/>
    </source>
</evidence>
<comment type="caution">
    <text evidence="1">The sequence shown here is derived from an EMBL/GenBank/DDBJ whole genome shotgun (WGS) entry which is preliminary data.</text>
</comment>
<accession>A0ACC1NZ82</accession>
<organism evidence="1 2">
    <name type="scientific">Trametes sanguinea</name>
    <dbReference type="NCBI Taxonomy" id="158606"/>
    <lineage>
        <taxon>Eukaryota</taxon>
        <taxon>Fungi</taxon>
        <taxon>Dikarya</taxon>
        <taxon>Basidiomycota</taxon>
        <taxon>Agaricomycotina</taxon>
        <taxon>Agaricomycetes</taxon>
        <taxon>Polyporales</taxon>
        <taxon>Polyporaceae</taxon>
        <taxon>Trametes</taxon>
    </lineage>
</organism>
<evidence type="ECO:0000313" key="2">
    <source>
        <dbReference type="Proteomes" id="UP001144978"/>
    </source>
</evidence>
<proteinExistence type="predicted"/>
<protein>
    <submittedName>
        <fullName evidence="1">Uncharacterized protein</fullName>
    </submittedName>
</protein>